<protein>
    <recommendedName>
        <fullName evidence="1">Helix-turn-helix type 11 domain-containing protein</fullName>
    </recommendedName>
</protein>
<evidence type="ECO:0000313" key="3">
    <source>
        <dbReference type="Proteomes" id="UP000580568"/>
    </source>
</evidence>
<gene>
    <name evidence="2" type="ORF">bsdtw1_01574</name>
</gene>
<dbReference type="SUPFAM" id="SSF46785">
    <property type="entry name" value="Winged helix' DNA-binding domain"/>
    <property type="match status" value="1"/>
</dbReference>
<dbReference type="Pfam" id="PF08279">
    <property type="entry name" value="HTH_11"/>
    <property type="match status" value="1"/>
</dbReference>
<sequence length="138" mass="16116">MQINRLFGIVYILLDKKRATAKELAEHFEVSVRTILRDIETLSAAWGNYDLRSIMENTVNMFEKYIKTSLATDTVNRIINDVDFLEAIDKIYSPSDWFGEILEEKIKKLPLIFVLRGLSACRINIKWIIVKKLLIYFA</sequence>
<organism evidence="2 3">
    <name type="scientific">Clostridium fungisolvens</name>
    <dbReference type="NCBI Taxonomy" id="1604897"/>
    <lineage>
        <taxon>Bacteria</taxon>
        <taxon>Bacillati</taxon>
        <taxon>Bacillota</taxon>
        <taxon>Clostridia</taxon>
        <taxon>Eubacteriales</taxon>
        <taxon>Clostridiaceae</taxon>
        <taxon>Clostridium</taxon>
    </lineage>
</organism>
<feature type="domain" description="Helix-turn-helix type 11" evidence="1">
    <location>
        <begin position="5"/>
        <end position="45"/>
    </location>
</feature>
<evidence type="ECO:0000313" key="2">
    <source>
        <dbReference type="EMBL" id="GFP75494.1"/>
    </source>
</evidence>
<proteinExistence type="predicted"/>
<dbReference type="AlphaFoldDB" id="A0A6V8SE36"/>
<dbReference type="Gene3D" id="1.10.10.10">
    <property type="entry name" value="Winged helix-like DNA-binding domain superfamily/Winged helix DNA-binding domain"/>
    <property type="match status" value="1"/>
</dbReference>
<dbReference type="InterPro" id="IPR036388">
    <property type="entry name" value="WH-like_DNA-bd_sf"/>
</dbReference>
<dbReference type="Proteomes" id="UP000580568">
    <property type="component" value="Unassembled WGS sequence"/>
</dbReference>
<evidence type="ECO:0000259" key="1">
    <source>
        <dbReference type="Pfam" id="PF08279"/>
    </source>
</evidence>
<comment type="caution">
    <text evidence="2">The sequence shown here is derived from an EMBL/GenBank/DDBJ whole genome shotgun (WGS) entry which is preliminary data.</text>
</comment>
<dbReference type="InterPro" id="IPR013196">
    <property type="entry name" value="HTH_11"/>
</dbReference>
<dbReference type="EMBL" id="BLZR01000001">
    <property type="protein sequence ID" value="GFP75494.1"/>
    <property type="molecule type" value="Genomic_DNA"/>
</dbReference>
<accession>A0A6V8SE36</accession>
<reference evidence="2 3" key="1">
    <citation type="submission" date="2020-07" db="EMBL/GenBank/DDBJ databases">
        <title>A new beta-1,3-glucan-decomposing anaerobic bacterium isolated from anoxic soil subjected to biological soil disinfestation.</title>
        <authorList>
            <person name="Ueki A."/>
            <person name="Tonouchi A."/>
        </authorList>
    </citation>
    <scope>NUCLEOTIDE SEQUENCE [LARGE SCALE GENOMIC DNA]</scope>
    <source>
        <strain evidence="2 3">TW1</strain>
    </source>
</reference>
<keyword evidence="3" id="KW-1185">Reference proteome</keyword>
<dbReference type="InterPro" id="IPR036390">
    <property type="entry name" value="WH_DNA-bd_sf"/>
</dbReference>
<name>A0A6V8SE36_9CLOT</name>